<proteinExistence type="predicted"/>
<dbReference type="KEGG" id="nfa:NFA_330"/>
<reference evidence="1 2" key="1">
    <citation type="journal article" date="2004" name="Proc. Natl. Acad. Sci. U.S.A.">
        <title>The complete genomic sequence of Nocardia farcinica IFM 10152.</title>
        <authorList>
            <person name="Ishikawa J."/>
            <person name="Yamashita A."/>
            <person name="Mikami Y."/>
            <person name="Hoshino Y."/>
            <person name="Kurita H."/>
            <person name="Hotta K."/>
            <person name="Shiba T."/>
            <person name="Hattori M."/>
        </authorList>
    </citation>
    <scope>NUCLEOTIDE SEQUENCE [LARGE SCALE GENOMIC DNA]</scope>
    <source>
        <strain evidence="1 2">IFM 10152</strain>
    </source>
</reference>
<dbReference type="HOGENOM" id="CLU_2684186_0_0_11"/>
<gene>
    <name evidence="1" type="ordered locus">NFA_330</name>
</gene>
<dbReference type="Proteomes" id="UP000006820">
    <property type="component" value="Chromosome"/>
</dbReference>
<dbReference type="STRING" id="247156.NFA_330"/>
<keyword evidence="2" id="KW-1185">Reference proteome</keyword>
<protein>
    <submittedName>
        <fullName evidence="1">Uncharacterized protein</fullName>
    </submittedName>
</protein>
<name>Q5Z3W6_NOCFA</name>
<dbReference type="EMBL" id="AP006618">
    <property type="protein sequence ID" value="BAD54875.1"/>
    <property type="molecule type" value="Genomic_DNA"/>
</dbReference>
<evidence type="ECO:0000313" key="1">
    <source>
        <dbReference type="EMBL" id="BAD54875.1"/>
    </source>
</evidence>
<organism evidence="1 2">
    <name type="scientific">Nocardia farcinica (strain IFM 10152)</name>
    <dbReference type="NCBI Taxonomy" id="247156"/>
    <lineage>
        <taxon>Bacteria</taxon>
        <taxon>Bacillati</taxon>
        <taxon>Actinomycetota</taxon>
        <taxon>Actinomycetes</taxon>
        <taxon>Mycobacteriales</taxon>
        <taxon>Nocardiaceae</taxon>
        <taxon>Nocardia</taxon>
    </lineage>
</organism>
<sequence length="74" mass="8102">MVPVVAIIGYQVARRQGIGGPWFTDWDDGVIHATEEDAQAAADLAQRTTGYPWELLPVYDEEPDPGPVIPPQDV</sequence>
<accession>Q5Z3W6</accession>
<dbReference type="AlphaFoldDB" id="Q5Z3W6"/>
<evidence type="ECO:0000313" key="2">
    <source>
        <dbReference type="Proteomes" id="UP000006820"/>
    </source>
</evidence>